<dbReference type="PROSITE" id="PS51746">
    <property type="entry name" value="PPM_2"/>
    <property type="match status" value="1"/>
</dbReference>
<gene>
    <name evidence="2" type="ORF">AV274_4136</name>
</gene>
<dbReference type="InterPro" id="IPR015655">
    <property type="entry name" value="PP2C"/>
</dbReference>
<evidence type="ECO:0000313" key="3">
    <source>
        <dbReference type="Proteomes" id="UP000078348"/>
    </source>
</evidence>
<proteinExistence type="predicted"/>
<dbReference type="Proteomes" id="UP000078348">
    <property type="component" value="Unassembled WGS sequence"/>
</dbReference>
<evidence type="ECO:0000313" key="2">
    <source>
        <dbReference type="EMBL" id="OAO14213.1"/>
    </source>
</evidence>
<dbReference type="CDD" id="cd00143">
    <property type="entry name" value="PP2Cc"/>
    <property type="match status" value="1"/>
</dbReference>
<dbReference type="OrthoDB" id="10264738at2759"/>
<protein>
    <submittedName>
        <fullName evidence="2">Phosphatase 2C protein</fullName>
    </submittedName>
</protein>
<organism evidence="2 3">
    <name type="scientific">Blastocystis sp. subtype 1 (strain ATCC 50177 / NandII)</name>
    <dbReference type="NCBI Taxonomy" id="478820"/>
    <lineage>
        <taxon>Eukaryota</taxon>
        <taxon>Sar</taxon>
        <taxon>Stramenopiles</taxon>
        <taxon>Bigyra</taxon>
        <taxon>Opalozoa</taxon>
        <taxon>Opalinata</taxon>
        <taxon>Blastocystidae</taxon>
        <taxon>Blastocystis</taxon>
    </lineage>
</organism>
<sequence>MVRRRLSVDGNDVSLDGVDTFCLDEVPSPLPDTGANSPKSCVGVYAGKSQKGYIPYNPRKVNQDYLLMYEDASTGTLLLGTFDGHGEHGHCISEFICTTFYSSLLSHPDYRTNLRKAAVECLHKAEEDCIKNRFIKTEFSGTTAVICIIRGKHLTVLNVGDSRAILASEVGDDCVVTELTHDHKPSLPAEKERIVKAGGRVFSMEYDDGYDAPARVVERDLTDDDRVIVLGSDGLWEFIPSQEAIQLIEDCEQPDEAVERLCTIAWKRWFDAEKVVDDTTIIVVFLNGESA</sequence>
<dbReference type="EMBL" id="LXWW01000281">
    <property type="protein sequence ID" value="OAO14213.1"/>
    <property type="molecule type" value="Genomic_DNA"/>
</dbReference>
<feature type="domain" description="PPM-type phosphatase" evidence="1">
    <location>
        <begin position="43"/>
        <end position="286"/>
    </location>
</feature>
<dbReference type="SUPFAM" id="SSF81606">
    <property type="entry name" value="PP2C-like"/>
    <property type="match status" value="1"/>
</dbReference>
<dbReference type="Gene3D" id="3.60.40.10">
    <property type="entry name" value="PPM-type phosphatase domain"/>
    <property type="match status" value="1"/>
</dbReference>
<name>A0A196SB14_BLAHN</name>
<comment type="caution">
    <text evidence="2">The sequence shown here is derived from an EMBL/GenBank/DDBJ whole genome shotgun (WGS) entry which is preliminary data.</text>
</comment>
<evidence type="ECO:0000259" key="1">
    <source>
        <dbReference type="PROSITE" id="PS51746"/>
    </source>
</evidence>
<accession>A0A196SB14</accession>
<dbReference type="GO" id="GO:0004722">
    <property type="term" value="F:protein serine/threonine phosphatase activity"/>
    <property type="evidence" value="ECO:0007669"/>
    <property type="project" value="InterPro"/>
</dbReference>
<dbReference type="Pfam" id="PF00481">
    <property type="entry name" value="PP2C"/>
    <property type="match status" value="2"/>
</dbReference>
<dbReference type="InterPro" id="IPR001932">
    <property type="entry name" value="PPM-type_phosphatase-like_dom"/>
</dbReference>
<dbReference type="AlphaFoldDB" id="A0A196SB14"/>
<dbReference type="InterPro" id="IPR036457">
    <property type="entry name" value="PPM-type-like_dom_sf"/>
</dbReference>
<reference evidence="2 3" key="1">
    <citation type="submission" date="2016-05" db="EMBL/GenBank/DDBJ databases">
        <title>Nuclear genome of Blastocystis sp. subtype 1 NandII.</title>
        <authorList>
            <person name="Gentekaki E."/>
            <person name="Curtis B."/>
            <person name="Stairs C."/>
            <person name="Eme L."/>
            <person name="Herman E."/>
            <person name="Klimes V."/>
            <person name="Arias M.C."/>
            <person name="Elias M."/>
            <person name="Hilliou F."/>
            <person name="Klute M."/>
            <person name="Malik S.-B."/>
            <person name="Pightling A."/>
            <person name="Rachubinski R."/>
            <person name="Salas D."/>
            <person name="Schlacht A."/>
            <person name="Suga H."/>
            <person name="Archibald J."/>
            <person name="Ball S.G."/>
            <person name="Clark G."/>
            <person name="Dacks J."/>
            <person name="Van Der Giezen M."/>
            <person name="Tsaousis A."/>
            <person name="Roger A."/>
        </authorList>
    </citation>
    <scope>NUCLEOTIDE SEQUENCE [LARGE SCALE GENOMIC DNA]</scope>
    <source>
        <strain evidence="3">ATCC 50177 / NandII</strain>
    </source>
</reference>
<dbReference type="STRING" id="478820.A0A196SB14"/>
<keyword evidence="3" id="KW-1185">Reference proteome</keyword>
<dbReference type="PANTHER" id="PTHR47992">
    <property type="entry name" value="PROTEIN PHOSPHATASE"/>
    <property type="match status" value="1"/>
</dbReference>
<dbReference type="SMART" id="SM00332">
    <property type="entry name" value="PP2Cc"/>
    <property type="match status" value="1"/>
</dbReference>